<sequence length="71" mass="8538">MAFRHRLTFIDVTYHCVILGNKALTHYILAWFLVAWMFYFLLPDKFSIKINNYGIQKHSIIQVIYTQRVLC</sequence>
<organism evidence="2">
    <name type="scientific">Vibrio parahaemolyticus</name>
    <dbReference type="NCBI Taxonomy" id="670"/>
    <lineage>
        <taxon>Bacteria</taxon>
        <taxon>Pseudomonadati</taxon>
        <taxon>Pseudomonadota</taxon>
        <taxon>Gammaproteobacteria</taxon>
        <taxon>Vibrionales</taxon>
        <taxon>Vibrionaceae</taxon>
        <taxon>Vibrio</taxon>
    </lineage>
</organism>
<keyword evidence="1" id="KW-1133">Transmembrane helix</keyword>
<gene>
    <name evidence="2" type="ORF">MAVP-QPI_00028</name>
</gene>
<proteinExistence type="predicted"/>
<accession>A0A286SFS1</accession>
<name>A0A286SFS1_VIBPH</name>
<keyword evidence="1" id="KW-0812">Transmembrane</keyword>
<feature type="transmembrane region" description="Helical" evidence="1">
    <location>
        <begin position="24"/>
        <end position="42"/>
    </location>
</feature>
<evidence type="ECO:0000313" key="2">
    <source>
        <dbReference type="EMBL" id="ATA65976.1"/>
    </source>
</evidence>
<evidence type="ECO:0000256" key="1">
    <source>
        <dbReference type="SAM" id="Phobius"/>
    </source>
</evidence>
<dbReference type="AlphaFoldDB" id="A0A286SFS1"/>
<dbReference type="EMBL" id="MF066646">
    <property type="protein sequence ID" value="ATA65976.1"/>
    <property type="molecule type" value="Genomic_DNA"/>
</dbReference>
<reference evidence="2" key="1">
    <citation type="journal article" date="2017" name="Appl. Environ. Microbiol.">
        <title>Parallel evolution of two clades of a major Atlantic endemic Vibrio parahaemolyticus pathogen lineage by independent acquisition of related pathogenicity islands.</title>
        <authorList>
            <person name="Xu F."/>
            <person name="Gonzalez-Escalona N."/>
            <person name="Drees K.P."/>
            <person name="Sebra R.P."/>
            <person name="Cooper V.S."/>
            <person name="Jones S.H."/>
            <person name="Whistler C.A."/>
        </authorList>
    </citation>
    <scope>NUCLEOTIDE SEQUENCE</scope>
    <source>
        <strain evidence="2">MAVP-QPI</strain>
    </source>
</reference>
<keyword evidence="1" id="KW-0472">Membrane</keyword>
<protein>
    <submittedName>
        <fullName evidence="2">Uncharacterized protein</fullName>
    </submittedName>
</protein>